<accession>A0A427TGL9</accession>
<dbReference type="AlphaFoldDB" id="A0A427TGL9"/>
<sequence>MRTMYDAVTAGNILKKDKRPMLVAGYIDRIKLAPWTDADWALFPDALKVRIVKKASTNDGHVLDVEPGDATPAQAPGWAAMRRRSGFAYPVIYCNRSTWPLVKAAFADQGVEPPLYWIATASGRPEIPAGAIAAQYLLDVAPGIDVSAVADYWPGVDPAPTSPGGSAASTTGVELMERITVTPPNTGQNTVRLNLSGSAGAAIIVRPRINRDGVAKPMWVGNIFAWGSDKIGVGHNPKSDPGYVDRLTSHRRFALPGAVWADLEYSAAEPFDIDVVG</sequence>
<proteinExistence type="predicted"/>
<protein>
    <submittedName>
        <fullName evidence="1">Uncharacterized protein</fullName>
    </submittedName>
</protein>
<dbReference type="Proteomes" id="UP000267081">
    <property type="component" value="Unassembled WGS sequence"/>
</dbReference>
<organism evidence="1 2">
    <name type="scientific">Amycolatopsis eburnea</name>
    <dbReference type="NCBI Taxonomy" id="2267691"/>
    <lineage>
        <taxon>Bacteria</taxon>
        <taxon>Bacillati</taxon>
        <taxon>Actinomycetota</taxon>
        <taxon>Actinomycetes</taxon>
        <taxon>Pseudonocardiales</taxon>
        <taxon>Pseudonocardiaceae</taxon>
        <taxon>Amycolatopsis</taxon>
    </lineage>
</organism>
<dbReference type="RefSeq" id="WP_125307266.1">
    <property type="nucleotide sequence ID" value="NZ_RSEC01000032.1"/>
</dbReference>
<name>A0A427TGL9_9PSEU</name>
<evidence type="ECO:0000313" key="2">
    <source>
        <dbReference type="Proteomes" id="UP000267081"/>
    </source>
</evidence>
<evidence type="ECO:0000313" key="1">
    <source>
        <dbReference type="EMBL" id="RSD22016.1"/>
    </source>
</evidence>
<keyword evidence="2" id="KW-1185">Reference proteome</keyword>
<dbReference type="EMBL" id="RSEC01000032">
    <property type="protein sequence ID" value="RSD22016.1"/>
    <property type="molecule type" value="Genomic_DNA"/>
</dbReference>
<comment type="caution">
    <text evidence="1">The sequence shown here is derived from an EMBL/GenBank/DDBJ whole genome shotgun (WGS) entry which is preliminary data.</text>
</comment>
<gene>
    <name evidence="1" type="ORF">EIY87_09375</name>
</gene>
<reference evidence="1 2" key="1">
    <citation type="submission" date="2018-12" db="EMBL/GenBank/DDBJ databases">
        <title>Amycolatopsis eburnea sp. nov. actinomycete associate with arbuscular mycorrhiza fungal spore.</title>
        <authorList>
            <person name="Lumyong S."/>
            <person name="Chaiya L."/>
        </authorList>
    </citation>
    <scope>NUCLEOTIDE SEQUENCE [LARGE SCALE GENOMIC DNA]</scope>
    <source>
        <strain evidence="1 2">GLM-1</strain>
    </source>
</reference>
<dbReference type="OrthoDB" id="3599513at2"/>